<accession>A0A2K1K6N1</accession>
<sequence>MVNIENYLIIKGPTRTNRGETPKERWTKKKLEVHYLRIIRSLICVHVPKEEKSKFQSKTLKHIMLGYDERNKVYKLYDL</sequence>
<gene>
    <name evidence="2" type="ORF">PHYPA_011332</name>
</gene>
<evidence type="ECO:0000313" key="3">
    <source>
        <dbReference type="EnsemblPlants" id="PAC:32966071.CDS.1"/>
    </source>
</evidence>
<keyword evidence="4" id="KW-1185">Reference proteome</keyword>
<feature type="domain" description="Retroviral polymerase SH3-like" evidence="1">
    <location>
        <begin position="43"/>
        <end position="79"/>
    </location>
</feature>
<reference evidence="2 4" key="1">
    <citation type="journal article" date="2008" name="Science">
        <title>The Physcomitrella genome reveals evolutionary insights into the conquest of land by plants.</title>
        <authorList>
            <person name="Rensing S."/>
            <person name="Lang D."/>
            <person name="Zimmer A."/>
            <person name="Terry A."/>
            <person name="Salamov A."/>
            <person name="Shapiro H."/>
            <person name="Nishiyama T."/>
            <person name="Perroud P.-F."/>
            <person name="Lindquist E."/>
            <person name="Kamisugi Y."/>
            <person name="Tanahashi T."/>
            <person name="Sakakibara K."/>
            <person name="Fujita T."/>
            <person name="Oishi K."/>
            <person name="Shin-I T."/>
            <person name="Kuroki Y."/>
            <person name="Toyoda A."/>
            <person name="Suzuki Y."/>
            <person name="Hashimoto A."/>
            <person name="Yamaguchi K."/>
            <person name="Sugano A."/>
            <person name="Kohara Y."/>
            <person name="Fujiyama A."/>
            <person name="Anterola A."/>
            <person name="Aoki S."/>
            <person name="Ashton N."/>
            <person name="Barbazuk W.B."/>
            <person name="Barker E."/>
            <person name="Bennetzen J."/>
            <person name="Bezanilla M."/>
            <person name="Blankenship R."/>
            <person name="Cho S.H."/>
            <person name="Dutcher S."/>
            <person name="Estelle M."/>
            <person name="Fawcett J.A."/>
            <person name="Gundlach H."/>
            <person name="Hanada K."/>
            <person name="Heyl A."/>
            <person name="Hicks K.A."/>
            <person name="Hugh J."/>
            <person name="Lohr M."/>
            <person name="Mayer K."/>
            <person name="Melkozernov A."/>
            <person name="Murata T."/>
            <person name="Nelson D."/>
            <person name="Pils B."/>
            <person name="Prigge M."/>
            <person name="Reiss B."/>
            <person name="Renner T."/>
            <person name="Rombauts S."/>
            <person name="Rushton P."/>
            <person name="Sanderfoot A."/>
            <person name="Schween G."/>
            <person name="Shiu S.-H."/>
            <person name="Stueber K."/>
            <person name="Theodoulou F.L."/>
            <person name="Tu H."/>
            <person name="Van de Peer Y."/>
            <person name="Verrier P.J."/>
            <person name="Waters E."/>
            <person name="Wood A."/>
            <person name="Yang L."/>
            <person name="Cove D."/>
            <person name="Cuming A."/>
            <person name="Hasebe M."/>
            <person name="Lucas S."/>
            <person name="Mishler D.B."/>
            <person name="Reski R."/>
            <person name="Grigoriev I."/>
            <person name="Quatrano R.S."/>
            <person name="Boore J.L."/>
        </authorList>
    </citation>
    <scope>NUCLEOTIDE SEQUENCE [LARGE SCALE GENOMIC DNA]</scope>
    <source>
        <strain evidence="3 4">cv. Gransden 2004</strain>
    </source>
</reference>
<protein>
    <recommendedName>
        <fullName evidence="1">Retroviral polymerase SH3-like domain-containing protein</fullName>
    </recommendedName>
</protein>
<proteinExistence type="predicted"/>
<dbReference type="Gramene" id="Pp3c8_9410V3.1">
    <property type="protein sequence ID" value="PAC:32966071.CDS.1"/>
    <property type="gene ID" value="Pp3c8_9410"/>
</dbReference>
<evidence type="ECO:0000259" key="1">
    <source>
        <dbReference type="Pfam" id="PF25597"/>
    </source>
</evidence>
<evidence type="ECO:0000313" key="2">
    <source>
        <dbReference type="EMBL" id="PNR49436.1"/>
    </source>
</evidence>
<dbReference type="AlphaFoldDB" id="A0A2K1K6N1"/>
<reference evidence="3" key="3">
    <citation type="submission" date="2020-12" db="UniProtKB">
        <authorList>
            <consortium name="EnsemblPlants"/>
        </authorList>
    </citation>
    <scope>IDENTIFICATION</scope>
</reference>
<dbReference type="EMBL" id="ABEU02000008">
    <property type="protein sequence ID" value="PNR49436.1"/>
    <property type="molecule type" value="Genomic_DNA"/>
</dbReference>
<organism evidence="2">
    <name type="scientific">Physcomitrium patens</name>
    <name type="common">Spreading-leaved earth moss</name>
    <name type="synonym">Physcomitrella patens</name>
    <dbReference type="NCBI Taxonomy" id="3218"/>
    <lineage>
        <taxon>Eukaryota</taxon>
        <taxon>Viridiplantae</taxon>
        <taxon>Streptophyta</taxon>
        <taxon>Embryophyta</taxon>
        <taxon>Bryophyta</taxon>
        <taxon>Bryophytina</taxon>
        <taxon>Bryopsida</taxon>
        <taxon>Funariidae</taxon>
        <taxon>Funariales</taxon>
        <taxon>Funariaceae</taxon>
        <taxon>Physcomitrium</taxon>
    </lineage>
</organism>
<dbReference type="Proteomes" id="UP000006727">
    <property type="component" value="Chromosome 8"/>
</dbReference>
<dbReference type="InParanoid" id="A0A2K1K6N1"/>
<name>A0A2K1K6N1_PHYPA</name>
<evidence type="ECO:0000313" key="4">
    <source>
        <dbReference type="Proteomes" id="UP000006727"/>
    </source>
</evidence>
<dbReference type="Pfam" id="PF25597">
    <property type="entry name" value="SH3_retrovirus"/>
    <property type="match status" value="1"/>
</dbReference>
<dbReference type="EnsemblPlants" id="Pp3c8_9410V3.1">
    <property type="protein sequence ID" value="PAC:32966071.CDS.1"/>
    <property type="gene ID" value="Pp3c8_9410"/>
</dbReference>
<reference evidence="2 4" key="2">
    <citation type="journal article" date="2018" name="Plant J.">
        <title>The Physcomitrella patens chromosome-scale assembly reveals moss genome structure and evolution.</title>
        <authorList>
            <person name="Lang D."/>
            <person name="Ullrich K.K."/>
            <person name="Murat F."/>
            <person name="Fuchs J."/>
            <person name="Jenkins J."/>
            <person name="Haas F.B."/>
            <person name="Piednoel M."/>
            <person name="Gundlach H."/>
            <person name="Van Bel M."/>
            <person name="Meyberg R."/>
            <person name="Vives C."/>
            <person name="Morata J."/>
            <person name="Symeonidi A."/>
            <person name="Hiss M."/>
            <person name="Muchero W."/>
            <person name="Kamisugi Y."/>
            <person name="Saleh O."/>
            <person name="Blanc G."/>
            <person name="Decker E.L."/>
            <person name="van Gessel N."/>
            <person name="Grimwood J."/>
            <person name="Hayes R.D."/>
            <person name="Graham S.W."/>
            <person name="Gunter L.E."/>
            <person name="McDaniel S.F."/>
            <person name="Hoernstein S.N.W."/>
            <person name="Larsson A."/>
            <person name="Li F.W."/>
            <person name="Perroud P.F."/>
            <person name="Phillips J."/>
            <person name="Ranjan P."/>
            <person name="Rokshar D.S."/>
            <person name="Rothfels C.J."/>
            <person name="Schneider L."/>
            <person name="Shu S."/>
            <person name="Stevenson D.W."/>
            <person name="Thummler F."/>
            <person name="Tillich M."/>
            <person name="Villarreal Aguilar J.C."/>
            <person name="Widiez T."/>
            <person name="Wong G.K."/>
            <person name="Wymore A."/>
            <person name="Zhang Y."/>
            <person name="Zimmer A.D."/>
            <person name="Quatrano R.S."/>
            <person name="Mayer K.F.X."/>
            <person name="Goodstein D."/>
            <person name="Casacuberta J.M."/>
            <person name="Vandepoele K."/>
            <person name="Reski R."/>
            <person name="Cuming A.C."/>
            <person name="Tuskan G.A."/>
            <person name="Maumus F."/>
            <person name="Salse J."/>
            <person name="Schmutz J."/>
            <person name="Rensing S.A."/>
        </authorList>
    </citation>
    <scope>NUCLEOTIDE SEQUENCE [LARGE SCALE GENOMIC DNA]</scope>
    <source>
        <strain evidence="3 4">cv. Gransden 2004</strain>
    </source>
</reference>
<dbReference type="InterPro" id="IPR057670">
    <property type="entry name" value="SH3_retrovirus"/>
</dbReference>